<evidence type="ECO:0000259" key="14">
    <source>
        <dbReference type="PROSITE" id="PS50025"/>
    </source>
</evidence>
<evidence type="ECO:0000256" key="9">
    <source>
        <dbReference type="ARBA" id="ARBA00023180"/>
    </source>
</evidence>
<dbReference type="InterPro" id="IPR013320">
    <property type="entry name" value="ConA-like_dom_sf"/>
</dbReference>
<evidence type="ECO:0000256" key="8">
    <source>
        <dbReference type="ARBA" id="ARBA00023157"/>
    </source>
</evidence>
<dbReference type="PROSITE" id="PS50025">
    <property type="entry name" value="LAM_G_DOMAIN"/>
    <property type="match status" value="1"/>
</dbReference>
<dbReference type="Proteomes" id="UP001652624">
    <property type="component" value="Chromosome 12"/>
</dbReference>
<keyword evidence="3" id="KW-0964">Secreted</keyword>
<feature type="chain" id="PRO_5010353237" description="Sex hormone-binding globulin" evidence="13">
    <location>
        <begin position="32"/>
        <end position="400"/>
    </location>
</feature>
<dbReference type="GO" id="GO:0005576">
    <property type="term" value="C:extracellular region"/>
    <property type="evidence" value="ECO:0007669"/>
    <property type="project" value="UniProtKB-SubCell"/>
</dbReference>
<evidence type="ECO:0000256" key="5">
    <source>
        <dbReference type="ARBA" id="ARBA00022729"/>
    </source>
</evidence>
<dbReference type="GO" id="GO:0005496">
    <property type="term" value="F:steroid binding"/>
    <property type="evidence" value="ECO:0007669"/>
    <property type="project" value="UniProtKB-KW"/>
</dbReference>
<protein>
    <recommendedName>
        <fullName evidence="11">Sex hormone-binding globulin</fullName>
    </recommendedName>
</protein>
<name>A0A1S2ZNX2_ERIEU</name>
<comment type="caution">
    <text evidence="12">Lacks conserved residue(s) required for the propagation of feature annotation.</text>
</comment>
<evidence type="ECO:0000256" key="3">
    <source>
        <dbReference type="ARBA" id="ARBA00022525"/>
    </source>
</evidence>
<proteinExistence type="predicted"/>
<evidence type="ECO:0000256" key="2">
    <source>
        <dbReference type="ARBA" id="ARBA00011738"/>
    </source>
</evidence>
<dbReference type="InterPro" id="IPR001791">
    <property type="entry name" value="Laminin_G"/>
</dbReference>
<accession>A0A1S2ZNX2</accession>
<comment type="subunit">
    <text evidence="2">Homodimer.</text>
</comment>
<dbReference type="CDD" id="cd00110">
    <property type="entry name" value="LamG"/>
    <property type="match status" value="1"/>
</dbReference>
<keyword evidence="8" id="KW-1015">Disulfide bond</keyword>
<comment type="function">
    <text evidence="10">Functions as an androgen transport protein, but may also be involved in receptor mediated processes. Each dimer binds one molecule of steroid. Specific for 5-alpha-dihydrotestosterone, testosterone, and 17-beta-estradiol. Regulates the plasma metabolic clearance rate of steroid hormones by controlling their plasma concentration.</text>
</comment>
<dbReference type="Pfam" id="PF00054">
    <property type="entry name" value="Laminin_G_1"/>
    <property type="match status" value="1"/>
</dbReference>
<dbReference type="OrthoDB" id="6275838at2759"/>
<evidence type="ECO:0000256" key="12">
    <source>
        <dbReference type="PROSITE-ProRule" id="PRU00122"/>
    </source>
</evidence>
<gene>
    <name evidence="16" type="primary">SHBG</name>
</gene>
<dbReference type="AlphaFoldDB" id="A0A1S2ZNX2"/>
<evidence type="ECO:0000256" key="11">
    <source>
        <dbReference type="ARBA" id="ARBA00040510"/>
    </source>
</evidence>
<dbReference type="FunFam" id="2.60.120.200:FF:000107">
    <property type="entry name" value="Sex hormone-binding globulin"/>
    <property type="match status" value="1"/>
</dbReference>
<keyword evidence="7" id="KW-0446">Lipid-binding</keyword>
<feature type="signal peptide" evidence="13">
    <location>
        <begin position="1"/>
        <end position="31"/>
    </location>
</feature>
<organism evidence="15 16">
    <name type="scientific">Erinaceus europaeus</name>
    <name type="common">Western European hedgehog</name>
    <dbReference type="NCBI Taxonomy" id="9365"/>
    <lineage>
        <taxon>Eukaryota</taxon>
        <taxon>Metazoa</taxon>
        <taxon>Chordata</taxon>
        <taxon>Craniata</taxon>
        <taxon>Vertebrata</taxon>
        <taxon>Euteleostomi</taxon>
        <taxon>Mammalia</taxon>
        <taxon>Eutheria</taxon>
        <taxon>Laurasiatheria</taxon>
        <taxon>Eulipotyphla</taxon>
        <taxon>Erinaceidae</taxon>
        <taxon>Erinaceinae</taxon>
        <taxon>Erinaceus</taxon>
    </lineage>
</organism>
<evidence type="ECO:0000313" key="15">
    <source>
        <dbReference type="Proteomes" id="UP001652624"/>
    </source>
</evidence>
<evidence type="ECO:0000313" key="16">
    <source>
        <dbReference type="RefSeq" id="XP_007522295.1"/>
    </source>
</evidence>
<keyword evidence="15" id="KW-1185">Reference proteome</keyword>
<evidence type="ECO:0000256" key="6">
    <source>
        <dbReference type="ARBA" id="ARBA00022737"/>
    </source>
</evidence>
<keyword evidence="5 13" id="KW-0732">Signal</keyword>
<dbReference type="SUPFAM" id="SSF49899">
    <property type="entry name" value="Concanavalin A-like lectins/glucanases"/>
    <property type="match status" value="2"/>
</dbReference>
<sequence>MESRGPLVTSHLLPLLLLLLLPHNHHRWALGQIPSTQSQPTPAIHLSNGPGPEPVTIITFEIARIRKTSSSFELRTWDPEGVILYGNRNSDNDWFMLGLRNGRAEIQMHNYRAQVTVSAGPQLNDGKWHQIVLKSHEDTLLLKVDGEEVLCLRQVFGPMTNKSETILNIALGGLLFPTSSLRLPLAPALDGCLRRGSWLDPQAQMSVSTHASLRSCAVESRPGIFFPPGTHAEFSLYDIPQPSTKPWSFSLDLELRLAAGTGNLLTLGTLSNSSWLSLYLQDQKVVLSSGSEANLDLPLVLGLPLHLKLDESSVVLSQGQEKTLALPPSGPGSFLNLWVHPQGRLFLGALPGEVSSASFCLDSLWVQGQQLDMDQALGRSQDLWTHSCPVNSSNNTGTAH</sequence>
<dbReference type="CTD" id="6462"/>
<keyword evidence="4" id="KW-0754">Steroid-binding</keyword>
<evidence type="ECO:0000256" key="13">
    <source>
        <dbReference type="SAM" id="SignalP"/>
    </source>
</evidence>
<keyword evidence="6" id="KW-0677">Repeat</keyword>
<keyword evidence="9" id="KW-0325">Glycoprotein</keyword>
<dbReference type="PANTHER" id="PTHR24040:SF3">
    <property type="entry name" value="SEX HORMONE-BINDING GLOBULIN"/>
    <property type="match status" value="1"/>
</dbReference>
<dbReference type="PANTHER" id="PTHR24040">
    <property type="entry name" value="LAMININ G-LIKE DOMAIN-CONTAINING PROTEIN"/>
    <property type="match status" value="1"/>
</dbReference>
<dbReference type="SMART" id="SM00282">
    <property type="entry name" value="LamG"/>
    <property type="match status" value="2"/>
</dbReference>
<evidence type="ECO:0000256" key="7">
    <source>
        <dbReference type="ARBA" id="ARBA00023121"/>
    </source>
</evidence>
<evidence type="ECO:0000256" key="10">
    <source>
        <dbReference type="ARBA" id="ARBA00037620"/>
    </source>
</evidence>
<comment type="subcellular location">
    <subcellularLocation>
        <location evidence="1">Secreted</location>
    </subcellularLocation>
</comment>
<reference evidence="16" key="1">
    <citation type="submission" date="2025-08" db="UniProtKB">
        <authorList>
            <consortium name="RefSeq"/>
        </authorList>
    </citation>
    <scope>IDENTIFICATION</scope>
</reference>
<dbReference type="RefSeq" id="XP_007522295.1">
    <property type="nucleotide sequence ID" value="XM_007522233.3"/>
</dbReference>
<evidence type="ECO:0000256" key="4">
    <source>
        <dbReference type="ARBA" id="ARBA00022665"/>
    </source>
</evidence>
<evidence type="ECO:0000256" key="1">
    <source>
        <dbReference type="ARBA" id="ARBA00004613"/>
    </source>
</evidence>
<feature type="domain" description="Laminin G" evidence="14">
    <location>
        <begin position="44"/>
        <end position="216"/>
    </location>
</feature>
<dbReference type="InterPro" id="IPR051145">
    <property type="entry name" value="GAS-SHBG-PROS"/>
</dbReference>
<dbReference type="Gene3D" id="2.60.120.200">
    <property type="match status" value="2"/>
</dbReference>
<dbReference type="GeneID" id="103112744"/>